<name>A0A6A6D304_ZASCE</name>
<evidence type="ECO:0000313" key="2">
    <source>
        <dbReference type="Proteomes" id="UP000799537"/>
    </source>
</evidence>
<dbReference type="Proteomes" id="UP000799537">
    <property type="component" value="Unassembled WGS sequence"/>
</dbReference>
<accession>A0A6A6D304</accession>
<sequence>MLVTVLMDRDENTNHDRLINNHNEFDRQYENLTPDMPATVDRRAPQLNEANDSSHCSCPCARGAANGDGNEAGGDVGAAMDLNRTLNGEYEVAASDTSSDYGDEATKHDEGVEEHLIEVGDFGLIPLNQIMRSLAQHHRCTCHHGIGIGILPHEDDYPYTTFNSPAASGLLTPGDSASMIVEASSGSSSDQSMASSQVLSISSRGSSLLEAMGGAFAPVPIFRPLSLTPEFPIMYRIDIDISEVDFTEFDMW</sequence>
<keyword evidence="2" id="KW-1185">Reference proteome</keyword>
<protein>
    <submittedName>
        <fullName evidence="1">Uncharacterized protein</fullName>
    </submittedName>
</protein>
<reference evidence="1" key="1">
    <citation type="journal article" date="2020" name="Stud. Mycol.">
        <title>101 Dothideomycetes genomes: a test case for predicting lifestyles and emergence of pathogens.</title>
        <authorList>
            <person name="Haridas S."/>
            <person name="Albert R."/>
            <person name="Binder M."/>
            <person name="Bloem J."/>
            <person name="Labutti K."/>
            <person name="Salamov A."/>
            <person name="Andreopoulos B."/>
            <person name="Baker S."/>
            <person name="Barry K."/>
            <person name="Bills G."/>
            <person name="Bluhm B."/>
            <person name="Cannon C."/>
            <person name="Castanera R."/>
            <person name="Culley D."/>
            <person name="Daum C."/>
            <person name="Ezra D."/>
            <person name="Gonzalez J."/>
            <person name="Henrissat B."/>
            <person name="Kuo A."/>
            <person name="Liang C."/>
            <person name="Lipzen A."/>
            <person name="Lutzoni F."/>
            <person name="Magnuson J."/>
            <person name="Mondo S."/>
            <person name="Nolan M."/>
            <person name="Ohm R."/>
            <person name="Pangilinan J."/>
            <person name="Park H.-J."/>
            <person name="Ramirez L."/>
            <person name="Alfaro M."/>
            <person name="Sun H."/>
            <person name="Tritt A."/>
            <person name="Yoshinaga Y."/>
            <person name="Zwiers L.-H."/>
            <person name="Turgeon B."/>
            <person name="Goodwin S."/>
            <person name="Spatafora J."/>
            <person name="Crous P."/>
            <person name="Grigoriev I."/>
        </authorList>
    </citation>
    <scope>NUCLEOTIDE SEQUENCE</scope>
    <source>
        <strain evidence="1">ATCC 36951</strain>
    </source>
</reference>
<dbReference type="AlphaFoldDB" id="A0A6A6D304"/>
<organism evidence="1 2">
    <name type="scientific">Zasmidium cellare ATCC 36951</name>
    <dbReference type="NCBI Taxonomy" id="1080233"/>
    <lineage>
        <taxon>Eukaryota</taxon>
        <taxon>Fungi</taxon>
        <taxon>Dikarya</taxon>
        <taxon>Ascomycota</taxon>
        <taxon>Pezizomycotina</taxon>
        <taxon>Dothideomycetes</taxon>
        <taxon>Dothideomycetidae</taxon>
        <taxon>Mycosphaerellales</taxon>
        <taxon>Mycosphaerellaceae</taxon>
        <taxon>Zasmidium</taxon>
    </lineage>
</organism>
<proteinExistence type="predicted"/>
<dbReference type="GeneID" id="54557460"/>
<evidence type="ECO:0000313" key="1">
    <source>
        <dbReference type="EMBL" id="KAF2172499.1"/>
    </source>
</evidence>
<dbReference type="RefSeq" id="XP_033673388.1">
    <property type="nucleotide sequence ID" value="XM_033804188.1"/>
</dbReference>
<gene>
    <name evidence="1" type="ORF">M409DRAFT_17733</name>
</gene>
<dbReference type="EMBL" id="ML993581">
    <property type="protein sequence ID" value="KAF2172499.1"/>
    <property type="molecule type" value="Genomic_DNA"/>
</dbReference>